<sequence length="161" mass="18458">MPGKLQELINRINMSGEERITGIITDWTMGWSLEVAEKMNIRRAISFGLPQLPYYALCLVFQKDSTCLKWLEPTQLFTLHSVALPFLTKHNFKSWLYVLWVVRPDITEEINEAYPEGFQERVAARGQIVGWAPQQKVLTHPSVSCFLSHCGWNSTMEGVSN</sequence>
<dbReference type="InterPro" id="IPR002213">
    <property type="entry name" value="UDP_glucos_trans"/>
</dbReference>
<keyword evidence="1" id="KW-0808">Transferase</keyword>
<reference evidence="2" key="1">
    <citation type="submission" date="2022-11" db="EMBL/GenBank/DDBJ databases">
        <authorList>
            <person name="Hyden B.L."/>
            <person name="Feng K."/>
            <person name="Yates T."/>
            <person name="Jawdy S."/>
            <person name="Smart L.B."/>
            <person name="Muchero W."/>
        </authorList>
    </citation>
    <scope>NUCLEOTIDE SEQUENCE</scope>
    <source>
        <tissue evidence="2">Shoot tip</tissue>
    </source>
</reference>
<dbReference type="Proteomes" id="UP001151532">
    <property type="component" value="Chromosome 17"/>
</dbReference>
<organism evidence="2 3">
    <name type="scientific">Salix purpurea</name>
    <name type="common">Purple osier willow</name>
    <dbReference type="NCBI Taxonomy" id="77065"/>
    <lineage>
        <taxon>Eukaryota</taxon>
        <taxon>Viridiplantae</taxon>
        <taxon>Streptophyta</taxon>
        <taxon>Embryophyta</taxon>
        <taxon>Tracheophyta</taxon>
        <taxon>Spermatophyta</taxon>
        <taxon>Magnoliopsida</taxon>
        <taxon>eudicotyledons</taxon>
        <taxon>Gunneridae</taxon>
        <taxon>Pentapetalae</taxon>
        <taxon>rosids</taxon>
        <taxon>fabids</taxon>
        <taxon>Malpighiales</taxon>
        <taxon>Salicaceae</taxon>
        <taxon>Saliceae</taxon>
        <taxon>Salix</taxon>
    </lineage>
</organism>
<dbReference type="Pfam" id="PF00201">
    <property type="entry name" value="UDPGT"/>
    <property type="match status" value="1"/>
</dbReference>
<gene>
    <name evidence="2" type="ORF">OIU79_001964</name>
</gene>
<dbReference type="Gene3D" id="3.40.50.2000">
    <property type="entry name" value="Glycogen Phosphorylase B"/>
    <property type="match status" value="2"/>
</dbReference>
<comment type="caution">
    <text evidence="2">The sequence shown here is derived from an EMBL/GenBank/DDBJ whole genome shotgun (WGS) entry which is preliminary data.</text>
</comment>
<dbReference type="EMBL" id="JAPFFK010000011">
    <property type="protein sequence ID" value="KAJ6734799.1"/>
    <property type="molecule type" value="Genomic_DNA"/>
</dbReference>
<dbReference type="OrthoDB" id="5835829at2759"/>
<evidence type="ECO:0000313" key="2">
    <source>
        <dbReference type="EMBL" id="KAJ6734799.1"/>
    </source>
</evidence>
<dbReference type="SUPFAM" id="SSF53756">
    <property type="entry name" value="UDP-Glycosyltransferase/glycogen phosphorylase"/>
    <property type="match status" value="1"/>
</dbReference>
<dbReference type="PANTHER" id="PTHR48045">
    <property type="entry name" value="UDP-GLYCOSYLTRANSFERASE 72B1"/>
    <property type="match status" value="1"/>
</dbReference>
<accession>A0A9Q0UR02</accession>
<dbReference type="GO" id="GO:0008194">
    <property type="term" value="F:UDP-glycosyltransferase activity"/>
    <property type="evidence" value="ECO:0007669"/>
    <property type="project" value="InterPro"/>
</dbReference>
<reference evidence="2" key="2">
    <citation type="journal article" date="2023" name="Int. J. Mol. Sci.">
        <title>De Novo Assembly and Annotation of 11 Diverse Shrub Willow (Salix) Genomes Reveals Novel Gene Organization in Sex-Linked Regions.</title>
        <authorList>
            <person name="Hyden B."/>
            <person name="Feng K."/>
            <person name="Yates T.B."/>
            <person name="Jawdy S."/>
            <person name="Cereghino C."/>
            <person name="Smart L.B."/>
            <person name="Muchero W."/>
        </authorList>
    </citation>
    <scope>NUCLEOTIDE SEQUENCE</scope>
    <source>
        <tissue evidence="2">Shoot tip</tissue>
    </source>
</reference>
<dbReference type="AlphaFoldDB" id="A0A9Q0UR02"/>
<keyword evidence="3" id="KW-1185">Reference proteome</keyword>
<proteinExistence type="predicted"/>
<evidence type="ECO:0000313" key="3">
    <source>
        <dbReference type="Proteomes" id="UP001151532"/>
    </source>
</evidence>
<dbReference type="PANTHER" id="PTHR48045:SF21">
    <property type="entry name" value="UDP-GLYCOSYLTRANSFERASE 83A1"/>
    <property type="match status" value="1"/>
</dbReference>
<evidence type="ECO:0000256" key="1">
    <source>
        <dbReference type="ARBA" id="ARBA00022679"/>
    </source>
</evidence>
<name>A0A9Q0UR02_SALPP</name>
<protein>
    <submittedName>
        <fullName evidence="2">Uncharacterized protein</fullName>
    </submittedName>
</protein>